<dbReference type="InterPro" id="IPR003673">
    <property type="entry name" value="CoA-Trfase_fam_III"/>
</dbReference>
<evidence type="ECO:0000256" key="1">
    <source>
        <dbReference type="ARBA" id="ARBA00022679"/>
    </source>
</evidence>
<proteinExistence type="predicted"/>
<reference evidence="2 3" key="1">
    <citation type="submission" date="2006-06" db="EMBL/GenBank/DDBJ databases">
        <authorList>
            <person name="Moran M.A."/>
            <person name="Ferriera S."/>
            <person name="Johnson J."/>
            <person name="Kravitz S."/>
            <person name="Beeson K."/>
            <person name="Sutton G."/>
            <person name="Rogers Y.-H."/>
            <person name="Friedman R."/>
            <person name="Frazier M."/>
            <person name="Venter J.C."/>
        </authorList>
    </citation>
    <scope>NUCLEOTIDE SEQUENCE [LARGE SCALE GENOMIC DNA]</scope>
    <source>
        <strain evidence="2 3">E-37</strain>
    </source>
</reference>
<evidence type="ECO:0000313" key="3">
    <source>
        <dbReference type="Proteomes" id="UP000005713"/>
    </source>
</evidence>
<dbReference type="PANTHER" id="PTHR48207">
    <property type="entry name" value="SUCCINATE--HYDROXYMETHYLGLUTARATE COA-TRANSFERASE"/>
    <property type="match status" value="1"/>
</dbReference>
<dbReference type="Gene3D" id="3.40.50.10540">
    <property type="entry name" value="Crotonobetainyl-coa:carnitine coa-transferase, domain 1"/>
    <property type="match status" value="1"/>
</dbReference>
<dbReference type="Pfam" id="PF02515">
    <property type="entry name" value="CoA_transf_3"/>
    <property type="match status" value="1"/>
</dbReference>
<keyword evidence="1" id="KW-0808">Transferase</keyword>
<dbReference type="Gene3D" id="3.30.1540.10">
    <property type="entry name" value="formyl-coa transferase, domain 3"/>
    <property type="match status" value="1"/>
</dbReference>
<dbReference type="RefSeq" id="WP_005860238.1">
    <property type="nucleotide sequence ID" value="NZ_AAYA01000008.1"/>
</dbReference>
<dbReference type="eggNOG" id="COG1804">
    <property type="taxonomic scope" value="Bacteria"/>
</dbReference>
<dbReference type="EMBL" id="AAYA01000008">
    <property type="protein sequence ID" value="EBA07754.1"/>
    <property type="molecule type" value="Genomic_DNA"/>
</dbReference>
<gene>
    <name evidence="2" type="ORF">SSE37_14248</name>
</gene>
<comment type="caution">
    <text evidence="2">The sequence shown here is derived from an EMBL/GenBank/DDBJ whole genome shotgun (WGS) entry which is preliminary data.</text>
</comment>
<dbReference type="SUPFAM" id="SSF89796">
    <property type="entry name" value="CoA-transferase family III (CaiB/BaiF)"/>
    <property type="match status" value="1"/>
</dbReference>
<dbReference type="Proteomes" id="UP000005713">
    <property type="component" value="Unassembled WGS sequence"/>
</dbReference>
<dbReference type="GO" id="GO:0008410">
    <property type="term" value="F:CoA-transferase activity"/>
    <property type="evidence" value="ECO:0007669"/>
    <property type="project" value="TreeGrafter"/>
</dbReference>
<dbReference type="InterPro" id="IPR023606">
    <property type="entry name" value="CoA-Trfase_III_dom_1_sf"/>
</dbReference>
<protein>
    <recommendedName>
        <fullName evidence="4">L-carnitine dehydratase/bile acid-inducible protein F</fullName>
    </recommendedName>
</protein>
<dbReference type="InterPro" id="IPR044855">
    <property type="entry name" value="CoA-Trfase_III_dom3_sf"/>
</dbReference>
<sequence>MQRPFEGIRIIDMTHVLAGPFATSQFALLGAEVIKVEPPEDPDMARSDGGDAVLAENFMGTRFLTTGSNKKSLTVNVKTAEGQAIVKALVKDADVFIENYRAGAFEALGLGYEDLRKINPRLIYCSLTAWGQDGPRRTHTGFDQVVQSYSGIMSITGTEETGPLRCGPQLVDIGAGVTTAFALASALFQRQTTGEGQRIDTSLTDVAFMMMYAQITDSMRTGKDMGFEKLEHGSPTYNQFQASDGKVMLAASNHRQYARFWAALGQPERGLKTEAERHAGREEELALLNALFLTRTAQEWEDFFQAHHVPCVRQRSVKEALADPQVAHRNSFHRFEEGSDRVEGAYTVPLAAYKFAKGGPRIDTPPPPLGRDNAEILTSLGYGEDEIETLRARKVIG</sequence>
<name>A3K5F3_SAGS3</name>
<organism evidence="2 3">
    <name type="scientific">Sagittula stellata (strain ATCC 700073 / DSM 11524 / E-37)</name>
    <dbReference type="NCBI Taxonomy" id="388399"/>
    <lineage>
        <taxon>Bacteria</taxon>
        <taxon>Pseudomonadati</taxon>
        <taxon>Pseudomonadota</taxon>
        <taxon>Alphaproteobacteria</taxon>
        <taxon>Rhodobacterales</taxon>
        <taxon>Roseobacteraceae</taxon>
        <taxon>Sagittula</taxon>
    </lineage>
</organism>
<keyword evidence="3" id="KW-1185">Reference proteome</keyword>
<evidence type="ECO:0008006" key="4">
    <source>
        <dbReference type="Google" id="ProtNLM"/>
    </source>
</evidence>
<dbReference type="PANTHER" id="PTHR48207:SF3">
    <property type="entry name" value="SUCCINATE--HYDROXYMETHYLGLUTARATE COA-TRANSFERASE"/>
    <property type="match status" value="1"/>
</dbReference>
<evidence type="ECO:0000313" key="2">
    <source>
        <dbReference type="EMBL" id="EBA07754.1"/>
    </source>
</evidence>
<dbReference type="AlphaFoldDB" id="A3K5F3"/>
<dbReference type="InterPro" id="IPR050483">
    <property type="entry name" value="CoA-transferase_III_domain"/>
</dbReference>
<accession>A3K5F3</accession>
<dbReference type="OrthoDB" id="7208981at2"/>